<dbReference type="Pfam" id="PF01937">
    <property type="entry name" value="ARMT1-like_dom"/>
    <property type="match status" value="1"/>
</dbReference>
<dbReference type="SUPFAM" id="SSF111321">
    <property type="entry name" value="AF1104-like"/>
    <property type="match status" value="1"/>
</dbReference>
<proteinExistence type="predicted"/>
<reference evidence="2" key="1">
    <citation type="journal article" date="2020" name="mSystems">
        <title>Genome- and Community-Level Interaction Insights into Carbon Utilization and Element Cycling Functions of Hydrothermarchaeota in Hydrothermal Sediment.</title>
        <authorList>
            <person name="Zhou Z."/>
            <person name="Liu Y."/>
            <person name="Xu W."/>
            <person name="Pan J."/>
            <person name="Luo Z.H."/>
            <person name="Li M."/>
        </authorList>
    </citation>
    <scope>NUCLEOTIDE SEQUENCE [LARGE SCALE GENOMIC DNA]</scope>
    <source>
        <strain evidence="2">SpSt-1116</strain>
    </source>
</reference>
<dbReference type="Gene3D" id="3.40.50.10880">
    <property type="entry name" value="Uncharacterised protein PF01937, DUF89, domain 3"/>
    <property type="match status" value="1"/>
</dbReference>
<dbReference type="InterPro" id="IPR014444">
    <property type="entry name" value="PH1575-like"/>
</dbReference>
<sequence>MKLTAEFIPYILEYRTREIVELLKESGSVQQDLQMTLLHEIIEVVTSYTSPSTEVVLLATMSYRKLKSLLGNSDPYKNVKKKELSYVKHVFKSRVAGELDSLESSAEKVEYLLKLSALTSALNAIFEDSIELFEQVLAGLKKEKVHGASVEEFLESVKGKSMAFLPGSIGGFLIDIELLKLLSQDYGIDVDVYVKTGSYANDITYREATEEFEVPDRINVLPIETDAAGLDKLLVPKSDLDEILDHDVIVIKGLMNYCGLQGFKRESADYALLFLTHYYLAKRLGLPLRKIAIVRV</sequence>
<protein>
    <submittedName>
        <fullName evidence="2">DUF89 family protein</fullName>
    </submittedName>
</protein>
<dbReference type="InterPro" id="IPR002791">
    <property type="entry name" value="ARMT1-like_metal-bd"/>
</dbReference>
<dbReference type="EMBL" id="DRZC01000017">
    <property type="protein sequence ID" value="HHQ80048.1"/>
    <property type="molecule type" value="Genomic_DNA"/>
</dbReference>
<gene>
    <name evidence="2" type="ORF">ENM78_01075</name>
</gene>
<organism evidence="2">
    <name type="scientific">Fervidicoccus fontis</name>
    <dbReference type="NCBI Taxonomy" id="683846"/>
    <lineage>
        <taxon>Archaea</taxon>
        <taxon>Thermoproteota</taxon>
        <taxon>Thermoprotei</taxon>
        <taxon>Fervidicoccales</taxon>
        <taxon>Fervidicoccaceae</taxon>
        <taxon>Fervidicoccus</taxon>
    </lineage>
</organism>
<evidence type="ECO:0000259" key="1">
    <source>
        <dbReference type="Pfam" id="PF01937"/>
    </source>
</evidence>
<dbReference type="AlphaFoldDB" id="A0A7J3ZJ29"/>
<accession>A0A7J3ZJ29</accession>
<dbReference type="PIRSF" id="PIRSF006593">
    <property type="entry name" value="UCP006593"/>
    <property type="match status" value="1"/>
</dbReference>
<comment type="caution">
    <text evidence="2">The sequence shown here is derived from an EMBL/GenBank/DDBJ whole genome shotgun (WGS) entry which is preliminary data.</text>
</comment>
<evidence type="ECO:0000313" key="2">
    <source>
        <dbReference type="EMBL" id="HHQ80048.1"/>
    </source>
</evidence>
<feature type="domain" description="Damage-control phosphatase ARMT1-like metal-binding" evidence="1">
    <location>
        <begin position="31"/>
        <end position="275"/>
    </location>
</feature>
<dbReference type="InterPro" id="IPR036075">
    <property type="entry name" value="ARMT-1-like_metal-bd_sf"/>
</dbReference>
<name>A0A7J3ZJ29_9CREN</name>